<name>A0A7G9Y2E9_9EURY</name>
<evidence type="ECO:0000313" key="1">
    <source>
        <dbReference type="EMBL" id="QNO42183.1"/>
    </source>
</evidence>
<dbReference type="EMBL" id="MT630734">
    <property type="protein sequence ID" value="QNO42398.1"/>
    <property type="molecule type" value="Genomic_DNA"/>
</dbReference>
<sequence>MLAPKIDKQLGGHWGRSCTITAKVGLIFSYSWVSRRVMDACSHYGFRGLKKLKLWRCEVYIITDKVESIRVGKWLFCDIIIQRHRFKLMKSNLKITPWI</sequence>
<protein>
    <submittedName>
        <fullName evidence="1">Uncharacterized protein</fullName>
    </submittedName>
</protein>
<proteinExistence type="predicted"/>
<dbReference type="AlphaFoldDB" id="A0A7G9Y2E9"/>
<organism evidence="1">
    <name type="scientific">Candidatus Methanogaster sp. ANME-2c ERB4</name>
    <dbReference type="NCBI Taxonomy" id="2759911"/>
    <lineage>
        <taxon>Archaea</taxon>
        <taxon>Methanobacteriati</taxon>
        <taxon>Methanobacteriota</taxon>
        <taxon>Stenosarchaea group</taxon>
        <taxon>Methanomicrobia</taxon>
        <taxon>Methanosarcinales</taxon>
        <taxon>ANME-2 cluster</taxon>
        <taxon>Candidatus Methanogasteraceae</taxon>
        <taxon>Candidatus Methanogaster</taxon>
    </lineage>
</organism>
<accession>A0A7G9Y2E9</accession>
<evidence type="ECO:0000313" key="2">
    <source>
        <dbReference type="EMBL" id="QNO42398.1"/>
    </source>
</evidence>
<gene>
    <name evidence="1" type="ORF">EHLBLFLE_00005</name>
    <name evidence="2" type="ORF">LFOPHFOE_00038</name>
</gene>
<reference evidence="1" key="1">
    <citation type="submission" date="2020-06" db="EMBL/GenBank/DDBJ databases">
        <title>Unique genomic features of the anaerobic methanotrophic archaea.</title>
        <authorList>
            <person name="Chadwick G.L."/>
            <person name="Skennerton C.T."/>
            <person name="Laso-Perez R."/>
            <person name="Leu A.O."/>
            <person name="Speth D.R."/>
            <person name="Yu H."/>
            <person name="Morgan-Lang C."/>
            <person name="Hatzenpichler R."/>
            <person name="Goudeau D."/>
            <person name="Malmstrom R."/>
            <person name="Brazelton W.J."/>
            <person name="Woyke T."/>
            <person name="Hallam S.J."/>
            <person name="Tyson G.W."/>
            <person name="Wegener G."/>
            <person name="Boetius A."/>
            <person name="Orphan V."/>
        </authorList>
    </citation>
    <scope>NUCLEOTIDE SEQUENCE</scope>
</reference>
<dbReference type="EMBL" id="MT630717">
    <property type="protein sequence ID" value="QNO42183.1"/>
    <property type="molecule type" value="Genomic_DNA"/>
</dbReference>